<name>A0A8D8K4X6_CULPI</name>
<dbReference type="AlphaFoldDB" id="A0A8D8K4X6"/>
<evidence type="ECO:0000313" key="1">
    <source>
        <dbReference type="EMBL" id="CAG6586205.1"/>
    </source>
</evidence>
<reference evidence="1" key="1">
    <citation type="submission" date="2021-05" db="EMBL/GenBank/DDBJ databases">
        <authorList>
            <person name="Alioto T."/>
            <person name="Alioto T."/>
            <person name="Gomez Garrido J."/>
        </authorList>
    </citation>
    <scope>NUCLEOTIDE SEQUENCE</scope>
</reference>
<organism evidence="1">
    <name type="scientific">Culex pipiens</name>
    <name type="common">House mosquito</name>
    <dbReference type="NCBI Taxonomy" id="7175"/>
    <lineage>
        <taxon>Eukaryota</taxon>
        <taxon>Metazoa</taxon>
        <taxon>Ecdysozoa</taxon>
        <taxon>Arthropoda</taxon>
        <taxon>Hexapoda</taxon>
        <taxon>Insecta</taxon>
        <taxon>Pterygota</taxon>
        <taxon>Neoptera</taxon>
        <taxon>Endopterygota</taxon>
        <taxon>Diptera</taxon>
        <taxon>Nematocera</taxon>
        <taxon>Culicoidea</taxon>
        <taxon>Culicidae</taxon>
        <taxon>Culicinae</taxon>
        <taxon>Culicini</taxon>
        <taxon>Culex</taxon>
        <taxon>Culex</taxon>
    </lineage>
</organism>
<accession>A0A8D8K4X6</accession>
<dbReference type="EMBL" id="HBUE01317013">
    <property type="protein sequence ID" value="CAG6586206.1"/>
    <property type="molecule type" value="Transcribed_RNA"/>
</dbReference>
<dbReference type="EMBL" id="HBUE01210604">
    <property type="protein sequence ID" value="CAG6534302.1"/>
    <property type="molecule type" value="Transcribed_RNA"/>
</dbReference>
<sequence>MLVHFFWFSRLSTYWSYTGPGFRPVNFCIRCRVESYPPFRCKIMRLNLREYDPRLEKFILFPATFFAATVKAFSAVLVSKPSRNFSASAATDSRILRAALYTFSLLCRVIRSSSESCPFFVQKYARHSPCLPSTWLKMFNMS</sequence>
<protein>
    <submittedName>
        <fullName evidence="1">(northern house mosquito) hypothetical protein</fullName>
    </submittedName>
</protein>
<proteinExistence type="predicted"/>
<dbReference type="EMBL" id="HBUE01317012">
    <property type="protein sequence ID" value="CAG6586205.1"/>
    <property type="molecule type" value="Transcribed_RNA"/>
</dbReference>
<dbReference type="EMBL" id="HBUE01210603">
    <property type="protein sequence ID" value="CAG6534301.1"/>
    <property type="molecule type" value="Transcribed_RNA"/>
</dbReference>